<dbReference type="Pfam" id="PF00270">
    <property type="entry name" value="DEAD"/>
    <property type="match status" value="1"/>
</dbReference>
<dbReference type="SMART" id="SM00490">
    <property type="entry name" value="HELICc"/>
    <property type="match status" value="1"/>
</dbReference>
<feature type="region of interest" description="Disordered" evidence="4">
    <location>
        <begin position="1441"/>
        <end position="1464"/>
    </location>
</feature>
<dbReference type="PROSITE" id="PS51192">
    <property type="entry name" value="HELICASE_ATP_BIND_1"/>
    <property type="match status" value="1"/>
</dbReference>
<keyword evidence="3" id="KW-0175">Coiled coil</keyword>
<keyword evidence="7" id="KW-0378">Hydrolase</keyword>
<sequence length="1784" mass="194586">MTTTPLTLRDDLAAAYLRYVDTAFWLRNSDLMQERRQVLQSGDMLLSECLLEPVLPYPATEDLLTVTRSVGLSDATATVVGDALFGSFVKPGDAISLREHQAAAVAHHFRSGTDDQRNVVVSSGTGSGKTESFLLPTLLRLTEEAQHWKPQPGPDLWWQDQPDPRRWRAMRAHETRPAAVRALVLYPTNALVEDQMTRLRRAVRRIGQALPSRPLWFGRYTGVTLGSTKRPSAAGGPAFNEVLAQLRQQTDEFRQLQAEKETVSEDDLSQFPNPAANELLVRWDMVETPPDVLVTNYSMLNAILMRHHEEALFDKTRSWLESSQTNVFTLVVDELHLYRGTQGSEVAMVVRNLLSRLGLGVDSPQLRVIATSASLSEDSSGLAYLEQFFGLEESSFFLTAGHPMKLPPLQTLDRQTAIDRSGLPAADRLSQATAVACTDEETGRIRATPASVVAARLFGRDDENLDGLGGILTELAESASTAGGVPLRAHQFVRTMRGMWACVNRECDGVHADARTDRTVGKLFGIPTFACDACGSRVLELLYCFSCGDVSLGGFVVDRANPEAGEGEGVAIGSTNVGIVTATAPPVFRRLHDQYVWFWPGDKPSAADPTWTKKTPTTKKTIGFSFAPARLDASIGLISPALADGNGWVLRTDAPADDELKIPALPDRCPNCDTEGWNPGEKFFAGHVRSPIRAHTSGASQSTQLYLSQLVRSMGETPAESRTIVFTDSRDDAARTAAGVGLNHYRDVIRQLTQQILLEGPPDIRDVVQRGARMLPLTPAEQIAFEDFKQRFPEAAQLTGKAVFVALDPTEQAAVDEAFDLVSGGGAVPWNELRQTLTDRLVALGIPPAGSGPSAAKNQDDSPWWEAFSPPAAGLWTPLPVGVREPQAAMHRERLATALATALFGRAGRDLEALGIAYFASSRALSTKGPLGDGDLGRQALSSVIRILGIRRRWVGSDSSPLASPPSAVTQYLKAVAETHSVDVTELREWVSTELTKAGLLQDWLLDLKSLAVPLVLVPCTGREFVCDVCSLSHGHGSAGVCANYGCFRPKLTERTRHPEDYESDYYAWLARQRPRRMAVAELTGQTKPLSEQRRRARVFKEVLLPRPAENELTVPLDVLSVTTTMEVGVDIGSLRSTLMANMPPQRFNYQQRVGRAGRAGQVFSYAITVCRDRTHDDDYYASPHRMTGDEPPQPFLDLRRPRIVQRVVAAELLRRAFLSLPNPPEWTRHSIHGTFGEASEWPAYRAGVEAWLSKDAEVTSIVSRFCAHTGLDQAQHDEIVHWAVHGGLVADIAKALARDGGATPELSELLATYGVLPMFGFPTRVRQLMGRRPKQLADLDTASVSDRSLAQAVSMFAPGAKVVRDGAVHTVAGFADWAPTWNGMTPVDPLGPEVALGACDSCGASFVEPTSDVCQICGAALRLLPMYQPAGFRTTYRTEDFDDENDESPSASAPTISVSGPPDREIRVEGARISSYDQAQLVQVNDNNGRLFPVAKDRDGSYLVTDPSLFPDVKGWPPPGLTVVKELAIGELRTTDVLTIGLESAHLPGGLVPYSSQLLPAGMAAYWSLAEVLRRSAKRLLDIDPQELEFGLYPTSQGSMTVFMADSLDNGAGYAAEIGKGENFTELLTTTRVALTDDWNDKKHSACASSCLDCLRSYDNRRLHGALDWRLALDMLDLLAGEELVTSRWFELGLHTARGVASTGLMSLEAGQTEGGVPFVASAVTKKAVLLGHPLWQRNDDYAVEEQILATDELADGKGSGGTIHSDVFEALRRPLSLLRWLM</sequence>
<dbReference type="GO" id="GO:0005524">
    <property type="term" value="F:ATP binding"/>
    <property type="evidence" value="ECO:0007669"/>
    <property type="project" value="UniProtKB-KW"/>
</dbReference>
<dbReference type="RefSeq" id="WP_194694768.1">
    <property type="nucleotide sequence ID" value="NZ_JADKPO010000002.1"/>
</dbReference>
<keyword evidence="8" id="KW-1185">Reference proteome</keyword>
<dbReference type="Pfam" id="PF09369">
    <property type="entry name" value="MZB"/>
    <property type="match status" value="1"/>
</dbReference>
<dbReference type="PROSITE" id="PS51194">
    <property type="entry name" value="HELICASE_CTER"/>
    <property type="match status" value="1"/>
</dbReference>
<dbReference type="InterPro" id="IPR014001">
    <property type="entry name" value="Helicase_ATP-bd"/>
</dbReference>
<dbReference type="GO" id="GO:0036297">
    <property type="term" value="P:interstrand cross-link repair"/>
    <property type="evidence" value="ECO:0007669"/>
    <property type="project" value="TreeGrafter"/>
</dbReference>
<dbReference type="InterPro" id="IPR018973">
    <property type="entry name" value="MZB"/>
</dbReference>
<dbReference type="EMBL" id="JADKPO010000002">
    <property type="protein sequence ID" value="MBF4766613.1"/>
    <property type="molecule type" value="Genomic_DNA"/>
</dbReference>
<dbReference type="InterPro" id="IPR027417">
    <property type="entry name" value="P-loop_NTPase"/>
</dbReference>
<dbReference type="InterPro" id="IPR011545">
    <property type="entry name" value="DEAD/DEAH_box_helicase_dom"/>
</dbReference>
<dbReference type="InterPro" id="IPR001650">
    <property type="entry name" value="Helicase_C-like"/>
</dbReference>
<dbReference type="PANTHER" id="PTHR47957">
    <property type="entry name" value="ATP-DEPENDENT HELICASE HRQ1"/>
    <property type="match status" value="1"/>
</dbReference>
<dbReference type="PANTHER" id="PTHR47957:SF3">
    <property type="entry name" value="ATP-DEPENDENT HELICASE HRQ1"/>
    <property type="match status" value="1"/>
</dbReference>
<evidence type="ECO:0000313" key="8">
    <source>
        <dbReference type="Proteomes" id="UP000660668"/>
    </source>
</evidence>
<organism evidence="7 8">
    <name type="scientific">Nocardioides agariphilus</name>
    <dbReference type="NCBI Taxonomy" id="433664"/>
    <lineage>
        <taxon>Bacteria</taxon>
        <taxon>Bacillati</taxon>
        <taxon>Actinomycetota</taxon>
        <taxon>Actinomycetes</taxon>
        <taxon>Propionibacteriales</taxon>
        <taxon>Nocardioidaceae</taxon>
        <taxon>Nocardioides</taxon>
    </lineage>
</organism>
<evidence type="ECO:0000256" key="4">
    <source>
        <dbReference type="SAM" id="MobiDB-lite"/>
    </source>
</evidence>
<feature type="compositionally biased region" description="Polar residues" evidence="4">
    <location>
        <begin position="1449"/>
        <end position="1459"/>
    </location>
</feature>
<evidence type="ECO:0000259" key="6">
    <source>
        <dbReference type="PROSITE" id="PS51194"/>
    </source>
</evidence>
<evidence type="ECO:0000259" key="5">
    <source>
        <dbReference type="PROSITE" id="PS51192"/>
    </source>
</evidence>
<dbReference type="Gene3D" id="3.40.50.300">
    <property type="entry name" value="P-loop containing nucleotide triphosphate hydrolases"/>
    <property type="match status" value="2"/>
</dbReference>
<dbReference type="GO" id="GO:0006289">
    <property type="term" value="P:nucleotide-excision repair"/>
    <property type="evidence" value="ECO:0007669"/>
    <property type="project" value="TreeGrafter"/>
</dbReference>
<dbReference type="GO" id="GO:0043138">
    <property type="term" value="F:3'-5' DNA helicase activity"/>
    <property type="evidence" value="ECO:0007669"/>
    <property type="project" value="TreeGrafter"/>
</dbReference>
<reference evidence="7" key="1">
    <citation type="submission" date="2020-11" db="EMBL/GenBank/DDBJ databases">
        <title>Nocardioides cynanchi sp. nov., isolated from soil of rhizosphere of Cynanchum wilfordii.</title>
        <authorList>
            <person name="Lee J.-S."/>
            <person name="Suh M.K."/>
            <person name="Kim J.-S."/>
        </authorList>
    </citation>
    <scope>NUCLEOTIDE SEQUENCE</scope>
    <source>
        <strain evidence="7">KCTC 19276</strain>
    </source>
</reference>
<evidence type="ECO:0000256" key="3">
    <source>
        <dbReference type="SAM" id="Coils"/>
    </source>
</evidence>
<protein>
    <submittedName>
        <fullName evidence="7">DEAD/DEAH box helicase</fullName>
    </submittedName>
</protein>
<name>A0A930VKP9_9ACTN</name>
<dbReference type="Proteomes" id="UP000660668">
    <property type="component" value="Unassembled WGS sequence"/>
</dbReference>
<proteinExistence type="predicted"/>
<dbReference type="GO" id="GO:0003676">
    <property type="term" value="F:nucleic acid binding"/>
    <property type="evidence" value="ECO:0007669"/>
    <property type="project" value="InterPro"/>
</dbReference>
<keyword evidence="7" id="KW-0347">Helicase</keyword>
<keyword evidence="1" id="KW-0547">Nucleotide-binding</keyword>
<accession>A0A930VKP9</accession>
<feature type="coiled-coil region" evidence="3">
    <location>
        <begin position="239"/>
        <end position="266"/>
    </location>
</feature>
<evidence type="ECO:0000256" key="1">
    <source>
        <dbReference type="ARBA" id="ARBA00022741"/>
    </source>
</evidence>
<feature type="domain" description="Helicase C-terminal" evidence="6">
    <location>
        <begin position="1021"/>
        <end position="1200"/>
    </location>
</feature>
<feature type="domain" description="Helicase ATP-binding" evidence="5">
    <location>
        <begin position="110"/>
        <end position="393"/>
    </location>
</feature>
<dbReference type="SMART" id="SM00487">
    <property type="entry name" value="DEXDc"/>
    <property type="match status" value="1"/>
</dbReference>
<keyword evidence="2" id="KW-0067">ATP-binding</keyword>
<dbReference type="Pfam" id="PF00271">
    <property type="entry name" value="Helicase_C"/>
    <property type="match status" value="1"/>
</dbReference>
<gene>
    <name evidence="7" type="ORF">ISU10_02385</name>
</gene>
<comment type="caution">
    <text evidence="7">The sequence shown here is derived from an EMBL/GenBank/DDBJ whole genome shotgun (WGS) entry which is preliminary data.</text>
</comment>
<evidence type="ECO:0000313" key="7">
    <source>
        <dbReference type="EMBL" id="MBF4766613.1"/>
    </source>
</evidence>
<evidence type="ECO:0000256" key="2">
    <source>
        <dbReference type="ARBA" id="ARBA00022840"/>
    </source>
</evidence>
<dbReference type="SUPFAM" id="SSF52540">
    <property type="entry name" value="P-loop containing nucleoside triphosphate hydrolases"/>
    <property type="match status" value="2"/>
</dbReference>